<evidence type="ECO:0000256" key="1">
    <source>
        <dbReference type="ARBA" id="ARBA00022723"/>
    </source>
</evidence>
<protein>
    <recommendedName>
        <fullName evidence="5">Fibronectin type-III domain-containing protein</fullName>
    </recommendedName>
</protein>
<dbReference type="Gene3D" id="1.10.1410.10">
    <property type="match status" value="1"/>
</dbReference>
<evidence type="ECO:0000256" key="2">
    <source>
        <dbReference type="ARBA" id="ARBA00022842"/>
    </source>
</evidence>
<keyword evidence="3" id="KW-0175">Coiled coil</keyword>
<dbReference type="EMBL" id="VEVO01000012">
    <property type="protein sequence ID" value="KAF0033783.1"/>
    <property type="molecule type" value="Genomic_DNA"/>
</dbReference>
<evidence type="ECO:0000256" key="3">
    <source>
        <dbReference type="SAM" id="Coils"/>
    </source>
</evidence>
<evidence type="ECO:0000313" key="7">
    <source>
        <dbReference type="Proteomes" id="UP000438429"/>
    </source>
</evidence>
<dbReference type="SUPFAM" id="SSF49265">
    <property type="entry name" value="Fibronectin type III"/>
    <property type="match status" value="1"/>
</dbReference>
<dbReference type="InterPro" id="IPR013320">
    <property type="entry name" value="ConA-like_dom_sf"/>
</dbReference>
<feature type="coiled-coil region" evidence="3">
    <location>
        <begin position="467"/>
        <end position="494"/>
    </location>
</feature>
<dbReference type="PANTHER" id="PTHR24099:SF7">
    <property type="entry name" value="CARDIOMYOPATHY-ASSOCIATED PROTEIN 5"/>
    <property type="match status" value="1"/>
</dbReference>
<dbReference type="InterPro" id="IPR043519">
    <property type="entry name" value="NT_sf"/>
</dbReference>
<dbReference type="PROSITE" id="PS50853">
    <property type="entry name" value="FN3"/>
    <property type="match status" value="2"/>
</dbReference>
<feature type="compositionally biased region" description="Basic and acidic residues" evidence="4">
    <location>
        <begin position="1371"/>
        <end position="1399"/>
    </location>
</feature>
<feature type="compositionally biased region" description="Basic and acidic residues" evidence="4">
    <location>
        <begin position="1060"/>
        <end position="1080"/>
    </location>
</feature>
<feature type="compositionally biased region" description="Polar residues" evidence="4">
    <location>
        <begin position="1034"/>
        <end position="1043"/>
    </location>
</feature>
<feature type="compositionally biased region" description="Polar residues" evidence="4">
    <location>
        <begin position="1782"/>
        <end position="1791"/>
    </location>
</feature>
<feature type="coiled-coil region" evidence="3">
    <location>
        <begin position="1630"/>
        <end position="1657"/>
    </location>
</feature>
<dbReference type="InterPro" id="IPR003961">
    <property type="entry name" value="FN3_dom"/>
</dbReference>
<dbReference type="GO" id="GO:0005737">
    <property type="term" value="C:cytoplasm"/>
    <property type="evidence" value="ECO:0007669"/>
    <property type="project" value="TreeGrafter"/>
</dbReference>
<keyword evidence="1" id="KW-0479">Metal-binding</keyword>
<dbReference type="CDD" id="cd00063">
    <property type="entry name" value="FN3"/>
    <property type="match status" value="2"/>
</dbReference>
<name>A0A6A4SI38_SCOMX</name>
<dbReference type="InterPro" id="IPR002058">
    <property type="entry name" value="PAP_assoc"/>
</dbReference>
<feature type="compositionally biased region" description="Basic and acidic residues" evidence="4">
    <location>
        <begin position="962"/>
        <end position="972"/>
    </location>
</feature>
<feature type="compositionally biased region" description="Basic and acidic residues" evidence="4">
    <location>
        <begin position="81"/>
        <end position="94"/>
    </location>
</feature>
<feature type="compositionally biased region" description="Basic and acidic residues" evidence="4">
    <location>
        <begin position="709"/>
        <end position="722"/>
    </location>
</feature>
<dbReference type="Pfam" id="PF22600">
    <property type="entry name" value="MTPAP-like_central"/>
    <property type="match status" value="1"/>
</dbReference>
<dbReference type="InterPro" id="IPR013783">
    <property type="entry name" value="Ig-like_fold"/>
</dbReference>
<feature type="region of interest" description="Disordered" evidence="4">
    <location>
        <begin position="570"/>
        <end position="621"/>
    </location>
</feature>
<gene>
    <name evidence="6" type="ORF">F2P81_013849</name>
</gene>
<feature type="region of interest" description="Disordered" evidence="4">
    <location>
        <begin position="798"/>
        <end position="834"/>
    </location>
</feature>
<evidence type="ECO:0000256" key="4">
    <source>
        <dbReference type="SAM" id="MobiDB-lite"/>
    </source>
</evidence>
<feature type="compositionally biased region" description="Basic and acidic residues" evidence="4">
    <location>
        <begin position="1289"/>
        <end position="1299"/>
    </location>
</feature>
<proteinExistence type="predicted"/>
<feature type="compositionally biased region" description="Basic and acidic residues" evidence="4">
    <location>
        <begin position="1120"/>
        <end position="1138"/>
    </location>
</feature>
<organism evidence="6 7">
    <name type="scientific">Scophthalmus maximus</name>
    <name type="common">Turbot</name>
    <name type="synonym">Psetta maxima</name>
    <dbReference type="NCBI Taxonomy" id="52904"/>
    <lineage>
        <taxon>Eukaryota</taxon>
        <taxon>Metazoa</taxon>
        <taxon>Chordata</taxon>
        <taxon>Craniata</taxon>
        <taxon>Vertebrata</taxon>
        <taxon>Euteleostomi</taxon>
        <taxon>Actinopterygii</taxon>
        <taxon>Neopterygii</taxon>
        <taxon>Teleostei</taxon>
        <taxon>Neoteleostei</taxon>
        <taxon>Acanthomorphata</taxon>
        <taxon>Carangaria</taxon>
        <taxon>Pleuronectiformes</taxon>
        <taxon>Pleuronectoidei</taxon>
        <taxon>Scophthalmidae</taxon>
        <taxon>Scophthalmus</taxon>
    </lineage>
</organism>
<feature type="region of interest" description="Disordered" evidence="4">
    <location>
        <begin position="2137"/>
        <end position="2165"/>
    </location>
</feature>
<dbReference type="GO" id="GO:0046872">
    <property type="term" value="F:metal ion binding"/>
    <property type="evidence" value="ECO:0007669"/>
    <property type="project" value="UniProtKB-KW"/>
</dbReference>
<dbReference type="Pfam" id="PF03828">
    <property type="entry name" value="PAP_assoc"/>
    <property type="match status" value="1"/>
</dbReference>
<feature type="region of interest" description="Disordered" evidence="4">
    <location>
        <begin position="1275"/>
        <end position="1309"/>
    </location>
</feature>
<feature type="region of interest" description="Disordered" evidence="4">
    <location>
        <begin position="703"/>
        <end position="722"/>
    </location>
</feature>
<feature type="region of interest" description="Disordered" evidence="4">
    <location>
        <begin position="962"/>
        <end position="1147"/>
    </location>
</feature>
<dbReference type="InterPro" id="IPR043136">
    <property type="entry name" value="B30.2/SPRY_sf"/>
</dbReference>
<feature type="region of interest" description="Disordered" evidence="4">
    <location>
        <begin position="742"/>
        <end position="775"/>
    </location>
</feature>
<feature type="compositionally biased region" description="Basic and acidic residues" evidence="4">
    <location>
        <begin position="805"/>
        <end position="830"/>
    </location>
</feature>
<feature type="region of interest" description="Disordered" evidence="4">
    <location>
        <begin position="2186"/>
        <end position="2228"/>
    </location>
</feature>
<reference evidence="6 7" key="1">
    <citation type="submission" date="2019-06" db="EMBL/GenBank/DDBJ databases">
        <title>Draft genomes of female and male turbot (Scophthalmus maximus).</title>
        <authorList>
            <person name="Xu H."/>
            <person name="Xu X.-W."/>
            <person name="Shao C."/>
            <person name="Chen S."/>
        </authorList>
    </citation>
    <scope>NUCLEOTIDE SEQUENCE [LARGE SCALE GENOMIC DNA]</scope>
    <source>
        <strain evidence="6">Ysfricsl-2016a</strain>
        <tissue evidence="6">Blood</tissue>
    </source>
</reference>
<feature type="compositionally biased region" description="Basic and acidic residues" evidence="4">
    <location>
        <begin position="1022"/>
        <end position="1031"/>
    </location>
</feature>
<dbReference type="Gene3D" id="2.60.120.920">
    <property type="match status" value="1"/>
</dbReference>
<feature type="region of interest" description="Disordered" evidence="4">
    <location>
        <begin position="882"/>
        <end position="904"/>
    </location>
</feature>
<dbReference type="SUPFAM" id="SSF81631">
    <property type="entry name" value="PAP/OAS1 substrate-binding domain"/>
    <property type="match status" value="1"/>
</dbReference>
<feature type="region of interest" description="Disordered" evidence="4">
    <location>
        <begin position="1340"/>
        <end position="1542"/>
    </location>
</feature>
<dbReference type="Pfam" id="PF00041">
    <property type="entry name" value="fn3"/>
    <property type="match status" value="1"/>
</dbReference>
<feature type="region of interest" description="Disordered" evidence="4">
    <location>
        <begin position="81"/>
        <end position="106"/>
    </location>
</feature>
<feature type="domain" description="Fibronectin type-III" evidence="5">
    <location>
        <begin position="1875"/>
        <end position="1965"/>
    </location>
</feature>
<dbReference type="SUPFAM" id="SSF57845">
    <property type="entry name" value="B-box zinc-binding domain"/>
    <property type="match status" value="1"/>
</dbReference>
<feature type="domain" description="Fibronectin type-III" evidence="5">
    <location>
        <begin position="1782"/>
        <end position="1874"/>
    </location>
</feature>
<feature type="region of interest" description="Disordered" evidence="4">
    <location>
        <begin position="1768"/>
        <end position="1791"/>
    </location>
</feature>
<feature type="region of interest" description="Disordered" evidence="4">
    <location>
        <begin position="1"/>
        <end position="27"/>
    </location>
</feature>
<dbReference type="InterPro" id="IPR036116">
    <property type="entry name" value="FN3_sf"/>
</dbReference>
<dbReference type="SUPFAM" id="SSF81301">
    <property type="entry name" value="Nucleotidyltransferase"/>
    <property type="match status" value="1"/>
</dbReference>
<dbReference type="InterPro" id="IPR054708">
    <property type="entry name" value="MTPAP-like_central"/>
</dbReference>
<feature type="compositionally biased region" description="Basic and acidic residues" evidence="4">
    <location>
        <begin position="612"/>
        <end position="621"/>
    </location>
</feature>
<comment type="caution">
    <text evidence="6">The sequence shown here is derived from an EMBL/GenBank/DDBJ whole genome shotgun (WGS) entry which is preliminary data.</text>
</comment>
<evidence type="ECO:0000313" key="6">
    <source>
        <dbReference type="EMBL" id="KAF0033783.1"/>
    </source>
</evidence>
<feature type="compositionally biased region" description="Polar residues" evidence="4">
    <location>
        <begin position="1088"/>
        <end position="1101"/>
    </location>
</feature>
<feature type="compositionally biased region" description="Basic and acidic residues" evidence="4">
    <location>
        <begin position="1484"/>
        <end position="1495"/>
    </location>
</feature>
<dbReference type="Gene3D" id="3.30.160.60">
    <property type="entry name" value="Classic Zinc Finger"/>
    <property type="match status" value="1"/>
</dbReference>
<keyword evidence="2" id="KW-0460">Magnesium</keyword>
<dbReference type="Gene3D" id="2.60.40.10">
    <property type="entry name" value="Immunoglobulins"/>
    <property type="match status" value="2"/>
</dbReference>
<dbReference type="SUPFAM" id="SSF49899">
    <property type="entry name" value="Concanavalin A-like lectins/glucanases"/>
    <property type="match status" value="1"/>
</dbReference>
<dbReference type="Gene3D" id="3.30.460.10">
    <property type="entry name" value="Beta Polymerase, domain 2"/>
    <property type="match status" value="1"/>
</dbReference>
<dbReference type="CDD" id="cd05402">
    <property type="entry name" value="NT_PAP_TUTase"/>
    <property type="match status" value="1"/>
</dbReference>
<feature type="compositionally biased region" description="Polar residues" evidence="4">
    <location>
        <begin position="2141"/>
        <end position="2150"/>
    </location>
</feature>
<sequence length="2228" mass="250052">MSMYPRSAAPRGRSAHSNGPFPSNPGPRFYDYNHQSLAGVNSFNVRGLENLLPYKWKPPPSTSPVPPPYAAAMTNIRKRQHEDYSPDVVKRQRLDSSSQPRIGSPLIRVPPPLPPCLPDQVVAGSSRSSFPDFDCSYPRPHSLPRPQVLAVPVSPNSIETYAKDKLSVQMVELFEACQQQMSDLTWKERCRAQLQQDIQRVYAAARLYLTGSSMNGLGCRSSDADLCLVLRGKKTPNPIHVLTALQRLFQSVSYVDRTQLIRAKVPILRFKDKDSNLEFDLNINNTVGIRNTFLLRSYAYARHEPVLPSLQRDHPDCFHPFLDVDVIPEGPKHIPPYVSRNQSSLGELLLGFLKYYATDFRWDNMVISVREARAFPKTNSKEWRNKYICVEEPFERNNVARAVHEKIKFNAIKAQFAEGLKTSGGLLKNRKNNPHWELQREELVDIDEMEECESLDPEMSELQEFQSEASEAVSQDDEDELEELQNSLREVVQDQSVKPKLQCLMVDPSFSMVTVQSEDSGIVWETASSRCSTPWASETSSISEAYSMEGPGAAGKITIVFDEDKIVRRRTRSGGRSSRLGDRLSRPGSSRSASALGVERPEMAEVSLPNVKQEKTETEPGLEEIKNKDQQLFSLISEGYEILNIRVPSKLPTVDEEESTELQDNLSYLDQTPMIRSRNHQDWKEQQNHVLPEEGEILDLQEDSSQHLADTESGHTQKERTSDIDYFEKFTLLDDAVPGEQVPELHEEAQQPPVKAQAEEQEPPKETATDSLSASEESFVFVTDVEMGEHLDEVFYGEGAPADALQRKDDDEAEAEARMRTRRESQRSMKESGSVLFGSEETVLTPIYISSGPPKIIDLILLEEPTAMSFMYSDLYEDAVGQRQKSDEENSEAESVTSVKSYKRRLSDSEEANGYLEKFTLKDETPTMEAQPQSVDNKKEGRMMWSQNEFAMTGCLMRVAKEDKTKTEEPKTQEVGAGDGSDDVQSATFEEKTEKLSMVTEEEADGKASEESIQEDQVEAQQVKHEVKGEAEPLSSSTYQNVPKIQEVDTKVEKTEEESQEHQKEEQRKSELVKATDETAVKAPVSSEVPQTDIESGLQTETTEKSLSEAAVPDTEMVAADEKREAEAKPGALVEKETLTTTEPSAEIKTSAEISLCEGKEAAGVTPEDSAPVEVTTSCDSAVHAVVEVTEKSVNQKERQTQVQIDLHEVTSVETTDVPTATGETAAKSQLPEIIVEADQESAEVRNETLSEVTAPVMSEEVEADSDRTHCEILESLPPEESVTDDESDKTKVISRDEGETPTEDTGTVVQDTVNDGAELILLVPKGQAVEMDIDIIQWPDKTTGDAQASPEPESACEHLIEPEDTPAPMEETKSQLELEPEVAVRVEEQPGNDLDRESSPLAPAEDSEEKKVEEDLEEDEPVFSPLRSFTPQEDLSGPRQEDIQPEEPDVEQKAETNEVEDAPEAIVIKRDVGPDIDLQSEDVGQKVEQDERIPEPPGTPVEELGYEFISKQDAEDVPESEIQRDAEESSPASGQRRGERMDVEMDLEEKVLDLPPEEELIEADYDIIDAEEESQARLAAELQGMDWFCLTCGCLLSEDECVSGEHRSHEVTSVDKAYEEIKEKLSDWISELQGRSENIEDLVSELELAYNTVEDQCVEGEAVMRAQNEEMMALVMEQYNGMSVSMEEEKKAKLEQLYDQIVSFQESIDTTKATLETTAREAETDARSPRDIHARLESALDSAMSLELGPKGLLVFEDYAKGNTSSSHLAQRKGIPVPQRPTLQPQEPDSATSTSVTVYWKVNPGDIIDCFQVYCMEHPQGAVSEEYRVTVKESYCVLEELVPDKTYKVWVMAVNYSGCSLPSERLAFTTAPSVPAIDTERCTVTWDSAMLRWQRQTAGQSYTLEYCRQYELEGEGLRSISGIRSCEQRVLLQPNENYLFYIKAVNEAGASEQSEAALISTKGTRFHLLQASAHPALELSVDQTTLHYSQDVHENTPLADRHCTYQLLHNDVQSSVFVIEMPERVGTLLDYQLGRLSFYNAHSGQLLGTFSQRFTHQCHPALALETPGSLEILLPCTFSSPSARNVININFDTQIKCEKKSVYPLLQLKVDHTEQRNWNLFLFLLNSRKALFLSDERNPSEQSPQFRNDTSCEDIRENNSKRKQRQLISQSNFYTQTYDKGKQKAANEIFPERDGHFGYNRMTVKTATGNDNKAEKEKKSNQNKSWS</sequence>
<dbReference type="SMART" id="SM00060">
    <property type="entry name" value="FN3"/>
    <property type="match status" value="2"/>
</dbReference>
<accession>A0A6A4SI38</accession>
<dbReference type="Proteomes" id="UP000438429">
    <property type="component" value="Unassembled WGS sequence"/>
</dbReference>
<evidence type="ECO:0000259" key="5">
    <source>
        <dbReference type="PROSITE" id="PS50853"/>
    </source>
</evidence>
<dbReference type="InterPro" id="IPR050617">
    <property type="entry name" value="E3_ligase_FN3/SPRY"/>
</dbReference>
<dbReference type="PANTHER" id="PTHR24099">
    <property type="entry name" value="E3 UBIQUITIN-PROTEIN LIGASE TRIM36-RELATED"/>
    <property type="match status" value="1"/>
</dbReference>